<name>A0ABY5ZKS7_9BACT</name>
<gene>
    <name evidence="3" type="ORF">L9S41_12045</name>
</gene>
<dbReference type="Proteomes" id="UP001060414">
    <property type="component" value="Chromosome"/>
</dbReference>
<accession>A0ABY5ZKS7</accession>
<proteinExistence type="predicted"/>
<dbReference type="Pfam" id="PF09835">
    <property type="entry name" value="DUF2062"/>
    <property type="match status" value="1"/>
</dbReference>
<dbReference type="RefSeq" id="WP_260746767.1">
    <property type="nucleotide sequence ID" value="NZ_CP092109.1"/>
</dbReference>
<feature type="domain" description="DUF2062" evidence="2">
    <location>
        <begin position="12"/>
        <end position="150"/>
    </location>
</feature>
<protein>
    <submittedName>
        <fullName evidence="3">DUF2062 domain-containing protein</fullName>
    </submittedName>
</protein>
<dbReference type="EMBL" id="CP092109">
    <property type="protein sequence ID" value="UWZ78415.1"/>
    <property type="molecule type" value="Genomic_DNA"/>
</dbReference>
<dbReference type="PANTHER" id="PTHR35102:SF1">
    <property type="entry name" value="E3 UBIQUITIN-PROTEIN LIGASE"/>
    <property type="match status" value="1"/>
</dbReference>
<evidence type="ECO:0000256" key="1">
    <source>
        <dbReference type="SAM" id="Phobius"/>
    </source>
</evidence>
<dbReference type="PANTHER" id="PTHR35102">
    <property type="entry name" value="E3 UBIQUITIN-PROTEIN LIGASE"/>
    <property type="match status" value="1"/>
</dbReference>
<reference evidence="3" key="1">
    <citation type="journal article" date="2022" name="Environ. Microbiol.">
        <title>Geoalkalibacter halelectricus SAP #1 sp. nov. possessing extracellular electron transfer and mineral#reducing capabilities from a haloalkaline environment.</title>
        <authorList>
            <person name="Yadav S."/>
            <person name="Singh R."/>
            <person name="Sundharam S.S."/>
            <person name="Chaudhary S."/>
            <person name="Krishnamurthi S."/>
            <person name="Patil S.A."/>
        </authorList>
    </citation>
    <scope>NUCLEOTIDE SEQUENCE</scope>
    <source>
        <strain evidence="3">SAP-1</strain>
    </source>
</reference>
<keyword evidence="1" id="KW-0812">Transmembrane</keyword>
<feature type="transmembrane region" description="Helical" evidence="1">
    <location>
        <begin position="120"/>
        <end position="142"/>
    </location>
</feature>
<keyword evidence="1" id="KW-1133">Transmembrane helix</keyword>
<keyword evidence="1" id="KW-0472">Membrane</keyword>
<evidence type="ECO:0000313" key="4">
    <source>
        <dbReference type="Proteomes" id="UP001060414"/>
    </source>
</evidence>
<dbReference type="InterPro" id="IPR018639">
    <property type="entry name" value="DUF2062"/>
</dbReference>
<sequence length="157" mass="16992">MIRRIYSQISILLSQGMSPRALAATLALGTLIGTLPVVWGTSLLCALTAAGLRLNQLAMQAVNYLVWPLQIALFIPFFKAGRGLVPNSPVELDSAMLAEQMRAAPLQAVASLGEANLLALLGWLCWAPLGSVLLYGLLRLGLWRLEGSRRARQRSRA</sequence>
<evidence type="ECO:0000313" key="3">
    <source>
        <dbReference type="EMBL" id="UWZ78415.1"/>
    </source>
</evidence>
<keyword evidence="4" id="KW-1185">Reference proteome</keyword>
<evidence type="ECO:0000259" key="2">
    <source>
        <dbReference type="Pfam" id="PF09835"/>
    </source>
</evidence>
<organism evidence="3 4">
    <name type="scientific">Geoalkalibacter halelectricus</name>
    <dbReference type="NCBI Taxonomy" id="2847045"/>
    <lineage>
        <taxon>Bacteria</taxon>
        <taxon>Pseudomonadati</taxon>
        <taxon>Thermodesulfobacteriota</taxon>
        <taxon>Desulfuromonadia</taxon>
        <taxon>Desulfuromonadales</taxon>
        <taxon>Geoalkalibacteraceae</taxon>
        <taxon>Geoalkalibacter</taxon>
    </lineage>
</organism>